<gene>
    <name evidence="1" type="ORF">SMN809_LOCUS37700</name>
    <name evidence="2" type="ORF">SMN809_LOCUS54393</name>
</gene>
<evidence type="ECO:0000313" key="2">
    <source>
        <dbReference type="EMBL" id="CAF4956439.1"/>
    </source>
</evidence>
<dbReference type="EMBL" id="CAJOBI010189484">
    <property type="protein sequence ID" value="CAF4956439.1"/>
    <property type="molecule type" value="Genomic_DNA"/>
</dbReference>
<feature type="non-terminal residue" evidence="2">
    <location>
        <position position="1"/>
    </location>
</feature>
<accession>A0A8S3D9D5</accession>
<proteinExistence type="predicted"/>
<organism evidence="2 3">
    <name type="scientific">Rotaria magnacalcarata</name>
    <dbReference type="NCBI Taxonomy" id="392030"/>
    <lineage>
        <taxon>Eukaryota</taxon>
        <taxon>Metazoa</taxon>
        <taxon>Spiralia</taxon>
        <taxon>Gnathifera</taxon>
        <taxon>Rotifera</taxon>
        <taxon>Eurotatoria</taxon>
        <taxon>Bdelloidea</taxon>
        <taxon>Philodinida</taxon>
        <taxon>Philodinidae</taxon>
        <taxon>Rotaria</taxon>
    </lineage>
</organism>
<name>A0A8S3D9D5_9BILA</name>
<reference evidence="2" key="1">
    <citation type="submission" date="2021-02" db="EMBL/GenBank/DDBJ databases">
        <authorList>
            <person name="Nowell W R."/>
        </authorList>
    </citation>
    <scope>NUCLEOTIDE SEQUENCE</scope>
</reference>
<evidence type="ECO:0000313" key="3">
    <source>
        <dbReference type="Proteomes" id="UP000676336"/>
    </source>
</evidence>
<dbReference type="Proteomes" id="UP000676336">
    <property type="component" value="Unassembled WGS sequence"/>
</dbReference>
<dbReference type="AlphaFoldDB" id="A0A8S3D9D5"/>
<dbReference type="EMBL" id="CAJOBI010096412">
    <property type="protein sequence ID" value="CAF4567126.1"/>
    <property type="molecule type" value="Genomic_DNA"/>
</dbReference>
<sequence length="44" mass="4931">MNDQVSVFASVVNEAQYETILISSGVGLDENHIERINNLGRIER</sequence>
<comment type="caution">
    <text evidence="2">The sequence shown here is derived from an EMBL/GenBank/DDBJ whole genome shotgun (WGS) entry which is preliminary data.</text>
</comment>
<evidence type="ECO:0000313" key="1">
    <source>
        <dbReference type="EMBL" id="CAF4567126.1"/>
    </source>
</evidence>
<protein>
    <submittedName>
        <fullName evidence="2">Uncharacterized protein</fullName>
    </submittedName>
</protein>